<accession>R0LTG8</accession>
<feature type="transmembrane region" description="Helical" evidence="1">
    <location>
        <begin position="151"/>
        <end position="170"/>
    </location>
</feature>
<protein>
    <submittedName>
        <fullName evidence="2">Uncharacterized protein</fullName>
    </submittedName>
</protein>
<name>R0LTG8_ANAPL</name>
<proteinExistence type="predicted"/>
<evidence type="ECO:0000313" key="2">
    <source>
        <dbReference type="EMBL" id="EOB09094.1"/>
    </source>
</evidence>
<sequence length="296" mass="32419">MRRGTAADLLSGCPGFPRGPGCCRYLSRPLKGGFGPGAGCGAVGVSDAASASCLKCIVKLANVLVKPELEQRYRSPLTPPSRRYRAYRAARSTTRPLCPSVWRSIKGRKPALHMEHEHVNSTRRLNFYWATSAAGFLPKAATNKNIKMNVLSSYCLFHISTLYFLFYLTYSKDFGDDQAVASQRDDGNGKYLLNSATCLVLPFPCLDDLGTRACHGGYAPNFNIGICSGADDLYCLTYTNKIASTTPFSASAQAAQEQYTDKSSHAKYGLNIISAQQLLFKNYTQRTAAEPLELYN</sequence>
<keyword evidence="1" id="KW-0472">Membrane</keyword>
<evidence type="ECO:0000256" key="1">
    <source>
        <dbReference type="SAM" id="Phobius"/>
    </source>
</evidence>
<evidence type="ECO:0000313" key="3">
    <source>
        <dbReference type="Proteomes" id="UP000296049"/>
    </source>
</evidence>
<dbReference type="Proteomes" id="UP000296049">
    <property type="component" value="Unassembled WGS sequence"/>
</dbReference>
<dbReference type="AlphaFoldDB" id="R0LTG8"/>
<dbReference type="EMBL" id="KB742391">
    <property type="protein sequence ID" value="EOB09094.1"/>
    <property type="molecule type" value="Genomic_DNA"/>
</dbReference>
<keyword evidence="3" id="KW-1185">Reference proteome</keyword>
<gene>
    <name evidence="2" type="ORF">Anapl_09936</name>
</gene>
<organism evidence="2 3">
    <name type="scientific">Anas platyrhynchos</name>
    <name type="common">Mallard</name>
    <name type="synonym">Anas boschas</name>
    <dbReference type="NCBI Taxonomy" id="8839"/>
    <lineage>
        <taxon>Eukaryota</taxon>
        <taxon>Metazoa</taxon>
        <taxon>Chordata</taxon>
        <taxon>Craniata</taxon>
        <taxon>Vertebrata</taxon>
        <taxon>Euteleostomi</taxon>
        <taxon>Archelosauria</taxon>
        <taxon>Archosauria</taxon>
        <taxon>Dinosauria</taxon>
        <taxon>Saurischia</taxon>
        <taxon>Theropoda</taxon>
        <taxon>Coelurosauria</taxon>
        <taxon>Aves</taxon>
        <taxon>Neognathae</taxon>
        <taxon>Galloanserae</taxon>
        <taxon>Anseriformes</taxon>
        <taxon>Anatidae</taxon>
        <taxon>Anatinae</taxon>
        <taxon>Anas</taxon>
    </lineage>
</organism>
<reference evidence="3" key="1">
    <citation type="journal article" date="2013" name="Nat. Genet.">
        <title>The duck genome and transcriptome provide insight into an avian influenza virus reservoir species.</title>
        <authorList>
            <person name="Huang Y."/>
            <person name="Li Y."/>
            <person name="Burt D.W."/>
            <person name="Chen H."/>
            <person name="Zhang Y."/>
            <person name="Qian W."/>
            <person name="Kim H."/>
            <person name="Gan S."/>
            <person name="Zhao Y."/>
            <person name="Li J."/>
            <person name="Yi K."/>
            <person name="Feng H."/>
            <person name="Zhu P."/>
            <person name="Li B."/>
            <person name="Liu Q."/>
            <person name="Fairley S."/>
            <person name="Magor K.E."/>
            <person name="Du Z."/>
            <person name="Hu X."/>
            <person name="Goodman L."/>
            <person name="Tafer H."/>
            <person name="Vignal A."/>
            <person name="Lee T."/>
            <person name="Kim K.W."/>
            <person name="Sheng Z."/>
            <person name="An Y."/>
            <person name="Searle S."/>
            <person name="Herrero J."/>
            <person name="Groenen M.A."/>
            <person name="Crooijmans R.P."/>
            <person name="Faraut T."/>
            <person name="Cai Q."/>
            <person name="Webster R.G."/>
            <person name="Aldridge J.R."/>
            <person name="Warren W.C."/>
            <person name="Bartschat S."/>
            <person name="Kehr S."/>
            <person name="Marz M."/>
            <person name="Stadler P.F."/>
            <person name="Smith J."/>
            <person name="Kraus R.H."/>
            <person name="Zhao Y."/>
            <person name="Ren L."/>
            <person name="Fei J."/>
            <person name="Morisson M."/>
            <person name="Kaiser P."/>
            <person name="Griffin D.K."/>
            <person name="Rao M."/>
            <person name="Pitel F."/>
            <person name="Wang J."/>
            <person name="Li N."/>
        </authorList>
    </citation>
    <scope>NUCLEOTIDE SEQUENCE [LARGE SCALE GENOMIC DNA]</scope>
</reference>
<keyword evidence="1" id="KW-1133">Transmembrane helix</keyword>
<keyword evidence="1" id="KW-0812">Transmembrane</keyword>